<evidence type="ECO:0008006" key="4">
    <source>
        <dbReference type="Google" id="ProtNLM"/>
    </source>
</evidence>
<dbReference type="InterPro" id="IPR010721">
    <property type="entry name" value="UstE-like"/>
</dbReference>
<dbReference type="KEGG" id="kdj:28966136"/>
<keyword evidence="1" id="KW-1133">Transmembrane helix</keyword>
<sequence>MVFLGLHPAVTSRLAGVIGFTFAYQTAFALYSVPNKTEKFYDLAGSTGFITSTLLSLYYPTVKSWLTKSSTTTASALSFSLANHHPRQLLVSAMMLLWAGRLGYYLVGRIAKHGSDSRFDDLKTKPAIFSGMWFGQALWVTLVGLPAFLVNSVPAAAHPALGLKDFIGLGIWIAGLGFEVLADSEKAKWRKEKDEKKHEEKFISSGLWSLSRHPNYLGEVILQNGPPLLALTTPLPPTVKYLSFASPIFSYILLRYASGVPPLEESAEKKFGDTPEWKKYRNETSMFVPLPFGLGKGKI</sequence>
<feature type="transmembrane region" description="Helical" evidence="1">
    <location>
        <begin position="89"/>
        <end position="107"/>
    </location>
</feature>
<dbReference type="GeneID" id="28966136"/>
<dbReference type="GO" id="GO:0016020">
    <property type="term" value="C:membrane"/>
    <property type="evidence" value="ECO:0007669"/>
    <property type="project" value="TreeGrafter"/>
</dbReference>
<feature type="transmembrane region" description="Helical" evidence="1">
    <location>
        <begin position="12"/>
        <end position="33"/>
    </location>
</feature>
<dbReference type="PANTHER" id="PTHR32251">
    <property type="entry name" value="3-OXO-5-ALPHA-STEROID 4-DEHYDROGENASE"/>
    <property type="match status" value="1"/>
</dbReference>
<evidence type="ECO:0000313" key="2">
    <source>
        <dbReference type="EMBL" id="WWC59860.1"/>
    </source>
</evidence>
<name>A0AAJ8KLQ1_9TREE</name>
<feature type="transmembrane region" description="Helical" evidence="1">
    <location>
        <begin position="127"/>
        <end position="149"/>
    </location>
</feature>
<feature type="transmembrane region" description="Helical" evidence="1">
    <location>
        <begin position="161"/>
        <end position="182"/>
    </location>
</feature>
<reference evidence="2" key="1">
    <citation type="submission" date="2013-07" db="EMBL/GenBank/DDBJ databases">
        <authorList>
            <consortium name="The Broad Institute Genome Sequencing Platform"/>
            <person name="Cuomo C."/>
            <person name="Litvintseva A."/>
            <person name="Chen Y."/>
            <person name="Heitman J."/>
            <person name="Sun S."/>
            <person name="Springer D."/>
            <person name="Dromer F."/>
            <person name="Young S.K."/>
            <person name="Zeng Q."/>
            <person name="Gargeya S."/>
            <person name="Fitzgerald M."/>
            <person name="Abouelleil A."/>
            <person name="Alvarado L."/>
            <person name="Berlin A.M."/>
            <person name="Chapman S.B."/>
            <person name="Dewar J."/>
            <person name="Goldberg J."/>
            <person name="Griggs A."/>
            <person name="Gujja S."/>
            <person name="Hansen M."/>
            <person name="Howarth C."/>
            <person name="Imamovic A."/>
            <person name="Larimer J."/>
            <person name="McCowan C."/>
            <person name="Murphy C."/>
            <person name="Pearson M."/>
            <person name="Priest M."/>
            <person name="Roberts A."/>
            <person name="Saif S."/>
            <person name="Shea T."/>
            <person name="Sykes S."/>
            <person name="Wortman J."/>
            <person name="Nusbaum C."/>
            <person name="Birren B."/>
        </authorList>
    </citation>
    <scope>NUCLEOTIDE SEQUENCE</scope>
    <source>
        <strain evidence="2">CBS 10117</strain>
    </source>
</reference>
<dbReference type="EMBL" id="CP144532">
    <property type="protein sequence ID" value="WWC59860.1"/>
    <property type="molecule type" value="Genomic_DNA"/>
</dbReference>
<reference evidence="2" key="2">
    <citation type="submission" date="2024-02" db="EMBL/GenBank/DDBJ databases">
        <title>Comparative genomics of Cryptococcus and Kwoniella reveals pathogenesis evolution and contrasting modes of karyotype evolution via chromosome fusion or intercentromeric recombination.</title>
        <authorList>
            <person name="Coelho M.A."/>
            <person name="David-Palma M."/>
            <person name="Shea T."/>
            <person name="Bowers K."/>
            <person name="McGinley-Smith S."/>
            <person name="Mohammad A.W."/>
            <person name="Gnirke A."/>
            <person name="Yurkov A.M."/>
            <person name="Nowrousian M."/>
            <person name="Sun S."/>
            <person name="Cuomo C.A."/>
            <person name="Heitman J."/>
        </authorList>
    </citation>
    <scope>NUCLEOTIDE SEQUENCE</scope>
    <source>
        <strain evidence="2">CBS 10117</strain>
    </source>
</reference>
<evidence type="ECO:0000313" key="3">
    <source>
        <dbReference type="Proteomes" id="UP000078595"/>
    </source>
</evidence>
<protein>
    <recommendedName>
        <fullName evidence="4">Steroid 5-alpha reductase C-terminal domain-containing protein</fullName>
    </recommendedName>
</protein>
<feature type="transmembrane region" description="Helical" evidence="1">
    <location>
        <begin position="40"/>
        <end position="59"/>
    </location>
</feature>
<dbReference type="Pfam" id="PF06966">
    <property type="entry name" value="DUF1295"/>
    <property type="match status" value="1"/>
</dbReference>
<dbReference type="AlphaFoldDB" id="A0AAJ8KLQ1"/>
<dbReference type="RefSeq" id="XP_018264272.2">
    <property type="nucleotide sequence ID" value="XM_018405778.2"/>
</dbReference>
<dbReference type="Proteomes" id="UP000078595">
    <property type="component" value="Chromosome 3"/>
</dbReference>
<gene>
    <name evidence="2" type="ORF">I303_102422</name>
</gene>
<accession>A0AAJ8KLQ1</accession>
<organism evidence="2 3">
    <name type="scientific">Kwoniella dejecticola CBS 10117</name>
    <dbReference type="NCBI Taxonomy" id="1296121"/>
    <lineage>
        <taxon>Eukaryota</taxon>
        <taxon>Fungi</taxon>
        <taxon>Dikarya</taxon>
        <taxon>Basidiomycota</taxon>
        <taxon>Agaricomycotina</taxon>
        <taxon>Tremellomycetes</taxon>
        <taxon>Tremellales</taxon>
        <taxon>Cryptococcaceae</taxon>
        <taxon>Kwoniella</taxon>
    </lineage>
</organism>
<proteinExistence type="predicted"/>
<dbReference type="PANTHER" id="PTHR32251:SF17">
    <property type="entry name" value="STEROID 5-ALPHA REDUCTASE C-TERMINAL DOMAIN-CONTAINING PROTEIN"/>
    <property type="match status" value="1"/>
</dbReference>
<keyword evidence="1" id="KW-0472">Membrane</keyword>
<dbReference type="Gene3D" id="1.20.120.1630">
    <property type="match status" value="1"/>
</dbReference>
<keyword evidence="1" id="KW-0812">Transmembrane</keyword>
<evidence type="ECO:0000256" key="1">
    <source>
        <dbReference type="SAM" id="Phobius"/>
    </source>
</evidence>
<keyword evidence="3" id="KW-1185">Reference proteome</keyword>